<evidence type="ECO:0000256" key="7">
    <source>
        <dbReference type="ARBA" id="ARBA00022946"/>
    </source>
</evidence>
<dbReference type="InterPro" id="IPR024319">
    <property type="entry name" value="ATPase_expression_mit"/>
</dbReference>
<keyword evidence="6" id="KW-0810">Translation regulation</keyword>
<comment type="caution">
    <text evidence="9">The sequence shown here is derived from an EMBL/GenBank/DDBJ whole genome shotgun (WGS) entry which is preliminary data.</text>
</comment>
<evidence type="ECO:0000256" key="8">
    <source>
        <dbReference type="ARBA" id="ARBA00023128"/>
    </source>
</evidence>
<proteinExistence type="inferred from homology"/>
<evidence type="ECO:0000256" key="4">
    <source>
        <dbReference type="ARBA" id="ARBA00011657"/>
    </source>
</evidence>
<name>A0ABR4NZ49_9SACH</name>
<evidence type="ECO:0000313" key="9">
    <source>
        <dbReference type="EMBL" id="KAL3234460.1"/>
    </source>
</evidence>
<protein>
    <recommendedName>
        <fullName evidence="5">ATPase expression protein 2, mitochondrial</fullName>
    </recommendedName>
</protein>
<dbReference type="Pfam" id="PF12921">
    <property type="entry name" value="ATP13"/>
    <property type="match status" value="1"/>
</dbReference>
<accession>A0ABR4NZ49</accession>
<comment type="similarity">
    <text evidence="3">Belongs to the AEP2 family.</text>
</comment>
<organism evidence="9 10">
    <name type="scientific">Nakaseomyces bracarensis</name>
    <dbReference type="NCBI Taxonomy" id="273131"/>
    <lineage>
        <taxon>Eukaryota</taxon>
        <taxon>Fungi</taxon>
        <taxon>Dikarya</taxon>
        <taxon>Ascomycota</taxon>
        <taxon>Saccharomycotina</taxon>
        <taxon>Saccharomycetes</taxon>
        <taxon>Saccharomycetales</taxon>
        <taxon>Saccharomycetaceae</taxon>
        <taxon>Nakaseomyces</taxon>
    </lineage>
</organism>
<dbReference type="Proteomes" id="UP001623330">
    <property type="component" value="Unassembled WGS sequence"/>
</dbReference>
<evidence type="ECO:0000256" key="1">
    <source>
        <dbReference type="ARBA" id="ARBA00002412"/>
    </source>
</evidence>
<keyword evidence="10" id="KW-1185">Reference proteome</keyword>
<evidence type="ECO:0000256" key="6">
    <source>
        <dbReference type="ARBA" id="ARBA00022845"/>
    </source>
</evidence>
<reference evidence="9 10" key="1">
    <citation type="submission" date="2024-05" db="EMBL/GenBank/DDBJ databases">
        <title>Long read based assembly of the Candida bracarensis genome reveals expanded adhesin content.</title>
        <authorList>
            <person name="Marcet-Houben M."/>
            <person name="Ksiezopolska E."/>
            <person name="Gabaldon T."/>
        </authorList>
    </citation>
    <scope>NUCLEOTIDE SEQUENCE [LARGE SCALE GENOMIC DNA]</scope>
    <source>
        <strain evidence="9 10">CBM6</strain>
    </source>
</reference>
<evidence type="ECO:0000256" key="3">
    <source>
        <dbReference type="ARBA" id="ARBA00009790"/>
    </source>
</evidence>
<keyword evidence="8" id="KW-0496">Mitochondrion</keyword>
<comment type="subcellular location">
    <subcellularLocation>
        <location evidence="2">Mitochondrion</location>
    </subcellularLocation>
</comment>
<comment type="function">
    <text evidence="1">Required for translation of the mitochondrial OLI1 transcript coding for the mitochondrial ATP synthase subunit 9.</text>
</comment>
<gene>
    <name evidence="9" type="ORF">RNJ44_03222</name>
</gene>
<keyword evidence="7" id="KW-0809">Transit peptide</keyword>
<sequence length="537" mass="62687">MKRMVTVVGRAPISRLPCTNAVVINRYLVGKFGHRSYMSTASEQFSIDGFQTIIERDLESITDINRRKLYLSASLNKWSEAQKLLGGFQKLEDPVQAALRFFESYNLGIVEFSNMIQPLFMNSKHRVKITKDNLVLISNIYMNMCRNLEDNLFSVVQLRDVNGLIRLLLKEKQLKQSQELLNCVIDSFSKKSVDILGPYGDVETIVHYLQLRAGSLHDFWSIKTTWKKTMRLYEINTTKKSPRFTYNLLEREQCMSIVNFLLHSNEMDTKSMPSYFDVQVISNIISSLGHLGETELIKKIILHIWGSDSNVPVVQWGIYPTSDVMISIISSISKQTGTIQQGLEILDKFLKLYPDMNLNHIFWSDLQRWNIVLGKDKRSTIDISKNCWQLMKKWTQNKTSSSIVPYNHELLKMVYPLLNAQIGTLKDLAWCFEIFEDCFIALYSKHKLNKHEKSLLRRYQILCVKKMAMNGYYKKCTLFIKEWSFNYDNKKELLEVFSSARNRYLNKHGHNQAKEMSKVQQKYDQEEEEDMLLGGLW</sequence>
<evidence type="ECO:0000256" key="5">
    <source>
        <dbReference type="ARBA" id="ARBA00019258"/>
    </source>
</evidence>
<evidence type="ECO:0000256" key="2">
    <source>
        <dbReference type="ARBA" id="ARBA00004173"/>
    </source>
</evidence>
<comment type="subunit">
    <text evidence="4">Binds to the 5'UTR of the OLI1 mRNA.</text>
</comment>
<dbReference type="EMBL" id="JBEVYD010000003">
    <property type="protein sequence ID" value="KAL3234460.1"/>
    <property type="molecule type" value="Genomic_DNA"/>
</dbReference>
<evidence type="ECO:0000313" key="10">
    <source>
        <dbReference type="Proteomes" id="UP001623330"/>
    </source>
</evidence>